<dbReference type="RefSeq" id="WP_103902044.1">
    <property type="nucleotide sequence ID" value="NZ_PQWB01000026.1"/>
</dbReference>
<protein>
    <recommendedName>
        <fullName evidence="1">Methyltransferase type 12 domain-containing protein</fullName>
    </recommendedName>
</protein>
<feature type="domain" description="Methyltransferase type 12" evidence="1">
    <location>
        <begin position="58"/>
        <end position="146"/>
    </location>
</feature>
<reference evidence="3" key="1">
    <citation type="submission" date="2018-02" db="EMBL/GenBank/DDBJ databases">
        <authorList>
            <person name="O'Hara-Hanley K."/>
            <person name="Soby S."/>
        </authorList>
    </citation>
    <scope>NUCLEOTIDE SEQUENCE [LARGE SCALE GENOMIC DNA]</scope>
    <source>
        <strain evidence="3">MWU14-2602</strain>
    </source>
</reference>
<dbReference type="EMBL" id="PQWB01000026">
    <property type="protein sequence ID" value="POZ62641.1"/>
    <property type="molecule type" value="Genomic_DNA"/>
</dbReference>
<dbReference type="OrthoDB" id="9782855at2"/>
<sequence length="230" mass="26116">MEYPKSDYKEYPKTLDPDDIWGQVRRTAYGKPIPEDQILLMVAAMRSGLQLSSGDTLLDIGCGNGALSHYLFDDCAGYLGIDFSEYLVSVGQRKFHRAGFDFLFSDALSYLRGEPDPERFNKAMCFAVLSYMDDNTASEVLRTLRQRFVNVTRVFLGNLPDRDLAIHFYPSGIDYSHDVEDPASQIGRWRNPAQMEALAGAAGWRLSVSRMPDHFYQSHYRYNAVLEILG</sequence>
<keyword evidence="3" id="KW-1185">Reference proteome</keyword>
<dbReference type="Proteomes" id="UP000237082">
    <property type="component" value="Unassembled WGS sequence"/>
</dbReference>
<dbReference type="Gene3D" id="3.40.50.150">
    <property type="entry name" value="Vaccinia Virus protein VP39"/>
    <property type="match status" value="1"/>
</dbReference>
<gene>
    <name evidence="2" type="ORF">C2I19_07275</name>
</gene>
<dbReference type="AlphaFoldDB" id="A0A2S5DHZ9"/>
<comment type="caution">
    <text evidence="2">The sequence shown here is derived from an EMBL/GenBank/DDBJ whole genome shotgun (WGS) entry which is preliminary data.</text>
</comment>
<evidence type="ECO:0000259" key="1">
    <source>
        <dbReference type="Pfam" id="PF08242"/>
    </source>
</evidence>
<dbReference type="CDD" id="cd02440">
    <property type="entry name" value="AdoMet_MTases"/>
    <property type="match status" value="1"/>
</dbReference>
<dbReference type="SUPFAM" id="SSF53335">
    <property type="entry name" value="S-adenosyl-L-methionine-dependent methyltransferases"/>
    <property type="match status" value="1"/>
</dbReference>
<dbReference type="Pfam" id="PF08242">
    <property type="entry name" value="Methyltransf_12"/>
    <property type="match status" value="1"/>
</dbReference>
<organism evidence="2 3">
    <name type="scientific">Chromobacterium alticapitis</name>
    <dbReference type="NCBI Taxonomy" id="2073169"/>
    <lineage>
        <taxon>Bacteria</taxon>
        <taxon>Pseudomonadati</taxon>
        <taxon>Pseudomonadota</taxon>
        <taxon>Betaproteobacteria</taxon>
        <taxon>Neisseriales</taxon>
        <taxon>Chromobacteriaceae</taxon>
        <taxon>Chromobacterium</taxon>
    </lineage>
</organism>
<dbReference type="InterPro" id="IPR013217">
    <property type="entry name" value="Methyltransf_12"/>
</dbReference>
<dbReference type="InterPro" id="IPR029063">
    <property type="entry name" value="SAM-dependent_MTases_sf"/>
</dbReference>
<name>A0A2S5DHZ9_9NEIS</name>
<accession>A0A2S5DHZ9</accession>
<proteinExistence type="predicted"/>
<evidence type="ECO:0000313" key="3">
    <source>
        <dbReference type="Proteomes" id="UP000237082"/>
    </source>
</evidence>
<evidence type="ECO:0000313" key="2">
    <source>
        <dbReference type="EMBL" id="POZ62641.1"/>
    </source>
</evidence>